<evidence type="ECO:0000313" key="3">
    <source>
        <dbReference type="Proteomes" id="UP000298061"/>
    </source>
</evidence>
<dbReference type="SUPFAM" id="SSF53098">
    <property type="entry name" value="Ribonuclease H-like"/>
    <property type="match status" value="1"/>
</dbReference>
<dbReference type="SMART" id="SM00949">
    <property type="entry name" value="PAZ"/>
    <property type="match status" value="1"/>
</dbReference>
<dbReference type="CDD" id="cd02846">
    <property type="entry name" value="PAZ_argonaute_like"/>
    <property type="match status" value="1"/>
</dbReference>
<dbReference type="PROSITE" id="PS50821">
    <property type="entry name" value="PAZ"/>
    <property type="match status" value="1"/>
</dbReference>
<dbReference type="InterPro" id="IPR032474">
    <property type="entry name" value="Argonaute_N"/>
</dbReference>
<dbReference type="Pfam" id="PF16487">
    <property type="entry name" value="ArgoMid"/>
    <property type="match status" value="1"/>
</dbReference>
<dbReference type="Gene3D" id="3.40.50.2300">
    <property type="match status" value="1"/>
</dbReference>
<dbReference type="InterPro" id="IPR003100">
    <property type="entry name" value="PAZ_dom"/>
</dbReference>
<dbReference type="InterPro" id="IPR014811">
    <property type="entry name" value="ArgoL1"/>
</dbReference>
<dbReference type="STRING" id="135208.A0A4Y9ZXT2"/>
<keyword evidence="3" id="KW-1185">Reference proteome</keyword>
<evidence type="ECO:0000259" key="1">
    <source>
        <dbReference type="PROSITE" id="PS50821"/>
    </source>
</evidence>
<dbReference type="Pfam" id="PF16486">
    <property type="entry name" value="ArgoN"/>
    <property type="match status" value="1"/>
</dbReference>
<name>A0A4Y9ZXT2_9AGAM</name>
<dbReference type="InterPro" id="IPR032473">
    <property type="entry name" value="Argonaute_Mid_dom"/>
</dbReference>
<dbReference type="SUPFAM" id="SSF101690">
    <property type="entry name" value="PAZ domain"/>
    <property type="match status" value="1"/>
</dbReference>
<reference evidence="2 3" key="1">
    <citation type="submission" date="2019-02" db="EMBL/GenBank/DDBJ databases">
        <title>Genome sequencing of the rare red list fungi Hericium alpestre (H. flagellum).</title>
        <authorList>
            <person name="Buettner E."/>
            <person name="Kellner H."/>
        </authorList>
    </citation>
    <scope>NUCLEOTIDE SEQUENCE [LARGE SCALE GENOMIC DNA]</scope>
    <source>
        <strain evidence="2 3">DSM 108284</strain>
    </source>
</reference>
<dbReference type="GO" id="GO:0003723">
    <property type="term" value="F:RNA binding"/>
    <property type="evidence" value="ECO:0007669"/>
    <property type="project" value="InterPro"/>
</dbReference>
<dbReference type="InterPro" id="IPR036085">
    <property type="entry name" value="PAZ_dom_sf"/>
</dbReference>
<proteinExistence type="predicted"/>
<comment type="caution">
    <text evidence="2">The sequence shown here is derived from an EMBL/GenBank/DDBJ whole genome shotgun (WGS) entry which is preliminary data.</text>
</comment>
<feature type="domain" description="PAZ" evidence="1">
    <location>
        <begin position="216"/>
        <end position="315"/>
    </location>
</feature>
<dbReference type="InterPro" id="IPR012337">
    <property type="entry name" value="RNaseH-like_sf"/>
</dbReference>
<evidence type="ECO:0000313" key="2">
    <source>
        <dbReference type="EMBL" id="TFY78278.1"/>
    </source>
</evidence>
<dbReference type="AlphaFoldDB" id="A0A4Y9ZXT2"/>
<accession>A0A4Y9ZXT2</accession>
<organism evidence="2 3">
    <name type="scientific">Hericium alpestre</name>
    <dbReference type="NCBI Taxonomy" id="135208"/>
    <lineage>
        <taxon>Eukaryota</taxon>
        <taxon>Fungi</taxon>
        <taxon>Dikarya</taxon>
        <taxon>Basidiomycota</taxon>
        <taxon>Agaricomycotina</taxon>
        <taxon>Agaricomycetes</taxon>
        <taxon>Russulales</taxon>
        <taxon>Hericiaceae</taxon>
        <taxon>Hericium</taxon>
    </lineage>
</organism>
<dbReference type="Pfam" id="PF08699">
    <property type="entry name" value="ArgoL1"/>
    <property type="match status" value="1"/>
</dbReference>
<dbReference type="Proteomes" id="UP000298061">
    <property type="component" value="Unassembled WGS sequence"/>
</dbReference>
<gene>
    <name evidence="2" type="ORF">EWM64_g5734</name>
</gene>
<dbReference type="SMART" id="SM01163">
    <property type="entry name" value="DUF1785"/>
    <property type="match status" value="1"/>
</dbReference>
<dbReference type="Gene3D" id="2.170.260.10">
    <property type="entry name" value="paz domain"/>
    <property type="match status" value="1"/>
</dbReference>
<dbReference type="PANTHER" id="PTHR22891">
    <property type="entry name" value="EUKARYOTIC TRANSLATION INITIATION FACTOR 2C"/>
    <property type="match status" value="1"/>
</dbReference>
<sequence>MSIPVKTNTFVVTALPKATFYHYDVFNPEMKQPLRAYEVIEKLQTNVAPGIFVPRAAYDGKKNLFASRRLFPDQSAVFNVPLSDGPNPKVIAVQLTQVGDPINPIVLNQVINGQADPQRSQLAVTLLQTLVRQAPVMAQKTFNARSVFTSSETKSIGGGFDLWRGFFQSIRPVANSILINVDISTGAVYSARDSIVSDWATAFIHAGGRGQPNVRDVAQLARGSEDWKRLKNALKHVKITALLPRGGRPRIYTIKDLEPRAGFYQFDMDGRMTSIMDYYKKKYGHTLRYPDLFGVVTRTTPHRVILPAEICVIQPGQLYKKKLPSHLMDEVLRFSAQQPQQRLNSILSGVAGDFLNYHGSDYVVSTGMKISTKPYEVMGRALGAPQIQYQNDTLPVTRGSWNLLGKTFFQPATLEQWIVVNLSALNEQKVTQFFQQLIGCCQELAMFTEQPLNHAPITGANIEQVLRKIMQLPAAPKLVLFILPDNAAEIKKAIKFWGDTQYGISTQCVRQNKAARANNQYCNNLALK</sequence>
<dbReference type="OrthoDB" id="10252740at2759"/>
<dbReference type="Pfam" id="PF02170">
    <property type="entry name" value="PAZ"/>
    <property type="match status" value="1"/>
</dbReference>
<protein>
    <recommendedName>
        <fullName evidence="1">PAZ domain-containing protein</fullName>
    </recommendedName>
</protein>
<dbReference type="EMBL" id="SFCI01000713">
    <property type="protein sequence ID" value="TFY78278.1"/>
    <property type="molecule type" value="Genomic_DNA"/>
</dbReference>